<accession>A0A644YYG8</accession>
<gene>
    <name evidence="1" type="ORF">SDC9_80163</name>
</gene>
<protein>
    <submittedName>
        <fullName evidence="1">Uncharacterized protein</fullName>
    </submittedName>
</protein>
<sequence>MDNGIPVDHCKDQLADHGNAELEARIFLEPREIHRHHGDKAQIGLLKGLSEQVDIVRGPASAAGLGDEQADLVGIVASVLDRVDELADDQQGGVAGVVMDVL</sequence>
<organism evidence="1">
    <name type="scientific">bioreactor metagenome</name>
    <dbReference type="NCBI Taxonomy" id="1076179"/>
    <lineage>
        <taxon>unclassified sequences</taxon>
        <taxon>metagenomes</taxon>
        <taxon>ecological metagenomes</taxon>
    </lineage>
</organism>
<dbReference type="AlphaFoldDB" id="A0A644YYG8"/>
<reference evidence="1" key="1">
    <citation type="submission" date="2019-08" db="EMBL/GenBank/DDBJ databases">
        <authorList>
            <person name="Kucharzyk K."/>
            <person name="Murdoch R.W."/>
            <person name="Higgins S."/>
            <person name="Loffler F."/>
        </authorList>
    </citation>
    <scope>NUCLEOTIDE SEQUENCE</scope>
</reference>
<name>A0A644YYG8_9ZZZZ</name>
<evidence type="ECO:0000313" key="1">
    <source>
        <dbReference type="EMBL" id="MPM33586.1"/>
    </source>
</evidence>
<dbReference type="EMBL" id="VSSQ01006701">
    <property type="protein sequence ID" value="MPM33586.1"/>
    <property type="molecule type" value="Genomic_DNA"/>
</dbReference>
<proteinExistence type="predicted"/>
<comment type="caution">
    <text evidence="1">The sequence shown here is derived from an EMBL/GenBank/DDBJ whole genome shotgun (WGS) entry which is preliminary data.</text>
</comment>